<dbReference type="Proteomes" id="UP000887565">
    <property type="component" value="Unplaced"/>
</dbReference>
<evidence type="ECO:0000313" key="2">
    <source>
        <dbReference type="Proteomes" id="UP000887565"/>
    </source>
</evidence>
<reference evidence="3" key="1">
    <citation type="submission" date="2022-11" db="UniProtKB">
        <authorList>
            <consortium name="WormBaseParasite"/>
        </authorList>
    </citation>
    <scope>IDENTIFICATION</scope>
</reference>
<keyword evidence="1" id="KW-0812">Transmembrane</keyword>
<protein>
    <submittedName>
        <fullName evidence="3">Uncharacterized protein</fullName>
    </submittedName>
</protein>
<dbReference type="WBParaSite" id="nRc.2.0.1.t36743-RA">
    <property type="protein sequence ID" value="nRc.2.0.1.t36743-RA"/>
    <property type="gene ID" value="nRc.2.0.1.g36743"/>
</dbReference>
<keyword evidence="2" id="KW-1185">Reference proteome</keyword>
<keyword evidence="1" id="KW-0472">Membrane</keyword>
<accession>A0A915KD72</accession>
<sequence length="96" mass="11398">MEITTRMLRRIQTRRNQNRQMMMIQQMIPVQTGPMIKNRFDDDGTENGSEVTDQIEEKVPEKPIWTVKKQQLDDDRFVLAGVNFMLAIILENYTMH</sequence>
<feature type="transmembrane region" description="Helical" evidence="1">
    <location>
        <begin position="77"/>
        <end position="95"/>
    </location>
</feature>
<proteinExistence type="predicted"/>
<keyword evidence="1" id="KW-1133">Transmembrane helix</keyword>
<organism evidence="2 3">
    <name type="scientific">Romanomermis culicivorax</name>
    <name type="common">Nematode worm</name>
    <dbReference type="NCBI Taxonomy" id="13658"/>
    <lineage>
        <taxon>Eukaryota</taxon>
        <taxon>Metazoa</taxon>
        <taxon>Ecdysozoa</taxon>
        <taxon>Nematoda</taxon>
        <taxon>Enoplea</taxon>
        <taxon>Dorylaimia</taxon>
        <taxon>Mermithida</taxon>
        <taxon>Mermithoidea</taxon>
        <taxon>Mermithidae</taxon>
        <taxon>Romanomermis</taxon>
    </lineage>
</organism>
<name>A0A915KD72_ROMCU</name>
<dbReference type="AlphaFoldDB" id="A0A915KD72"/>
<evidence type="ECO:0000313" key="3">
    <source>
        <dbReference type="WBParaSite" id="nRc.2.0.1.t36743-RA"/>
    </source>
</evidence>
<evidence type="ECO:0000256" key="1">
    <source>
        <dbReference type="SAM" id="Phobius"/>
    </source>
</evidence>